<evidence type="ECO:0000313" key="5">
    <source>
        <dbReference type="EMBL" id="WUR14501.1"/>
    </source>
</evidence>
<evidence type="ECO:0000259" key="4">
    <source>
        <dbReference type="Pfam" id="PF01522"/>
    </source>
</evidence>
<evidence type="ECO:0000256" key="3">
    <source>
        <dbReference type="SAM" id="SignalP"/>
    </source>
</evidence>
<dbReference type="Proteomes" id="UP000321323">
    <property type="component" value="Chromosome"/>
</dbReference>
<dbReference type="SUPFAM" id="SSF88713">
    <property type="entry name" value="Glycoside hydrolase/deacetylase"/>
    <property type="match status" value="1"/>
</dbReference>
<reference evidence="5 6" key="1">
    <citation type="journal article" date="2019" name="Int. J. Syst. Evol. Microbiol.">
        <title>The Draft Whole-Genome Sequence of the Antibiotic Producer Empedobacter haloabium ATCC 31962 Provides Indications for Its Taxonomic Reclassification.</title>
        <authorList>
            <person name="Miess H."/>
            <person name="Arlt P."/>
            <person name="Apel A.K."/>
            <person name="Weber T."/>
            <person name="Nieselt K."/>
            <person name="Hanssen F."/>
            <person name="Czemmel S."/>
            <person name="Nahnsen S."/>
            <person name="Gross H."/>
        </authorList>
    </citation>
    <scope>NUCLEOTIDE SEQUENCE [LARGE SCALE GENOMIC DNA]</scope>
    <source>
        <strain evidence="5 6">ATCC 31962</strain>
    </source>
</reference>
<evidence type="ECO:0000313" key="6">
    <source>
        <dbReference type="Proteomes" id="UP000321323"/>
    </source>
</evidence>
<dbReference type="InterPro" id="IPR011330">
    <property type="entry name" value="Glyco_hydro/deAcase_b/a-brl"/>
</dbReference>
<proteinExistence type="predicted"/>
<dbReference type="PANTHER" id="PTHR10587">
    <property type="entry name" value="GLYCOSYL TRANSFERASE-RELATED"/>
    <property type="match status" value="1"/>
</dbReference>
<feature type="signal peptide" evidence="3">
    <location>
        <begin position="1"/>
        <end position="19"/>
    </location>
</feature>
<keyword evidence="3" id="KW-0732">Signal</keyword>
<feature type="chain" id="PRO_5045309189" evidence="3">
    <location>
        <begin position="20"/>
        <end position="307"/>
    </location>
</feature>
<sequence>MKHLTIALTGLLCASAVLARPAAARGLPDATPFNIAITVDDLPAHGPVPAGTTRASIIADHVRIMKAHGVPETYGFVNGKLVDRSAENAAALDVWRKGGFPLGNHTYSHMNLNQAASLEAWQADVIAGEPAVASRMQGADWRWLRFPNVAAGKDATQQAAARAWLTQRGYRIAEVTMSFTDWAYAEPYGRCMARNDQEGLQALKADYLRHVDAVIAYAKASSRQVFGRVVPQVLLTHVAAFSAVMLPEVLDRLEQAGARYVTLAQAQSDPAYAQPGGGYVIERAAVRQRIHLPANRERGIDLDALCR</sequence>
<name>A0ABZ1UPB3_9BURK</name>
<dbReference type="CDD" id="cd10960">
    <property type="entry name" value="CE4_NodB_like_1"/>
    <property type="match status" value="1"/>
</dbReference>
<dbReference type="InterPro" id="IPR002509">
    <property type="entry name" value="NODB_dom"/>
</dbReference>
<accession>A0ABZ1UPB3</accession>
<keyword evidence="6" id="KW-1185">Reference proteome</keyword>
<dbReference type="EMBL" id="CP136508">
    <property type="protein sequence ID" value="WUR14501.1"/>
    <property type="molecule type" value="Genomic_DNA"/>
</dbReference>
<keyword evidence="2" id="KW-0378">Hydrolase</keyword>
<feature type="domain" description="NodB homology" evidence="4">
    <location>
        <begin position="34"/>
        <end position="160"/>
    </location>
</feature>
<dbReference type="Pfam" id="PF01522">
    <property type="entry name" value="Polysacc_deac_1"/>
    <property type="match status" value="1"/>
</dbReference>
<keyword evidence="1" id="KW-0479">Metal-binding</keyword>
<gene>
    <name evidence="5" type="ORF">E7V67_005185</name>
</gene>
<evidence type="ECO:0000256" key="2">
    <source>
        <dbReference type="ARBA" id="ARBA00022801"/>
    </source>
</evidence>
<evidence type="ECO:0000256" key="1">
    <source>
        <dbReference type="ARBA" id="ARBA00022723"/>
    </source>
</evidence>
<dbReference type="InterPro" id="IPR050248">
    <property type="entry name" value="Polysacc_deacetylase_ArnD"/>
</dbReference>
<organism evidence="5 6">
    <name type="scientific">[Empedobacter] haloabium</name>
    <dbReference type="NCBI Taxonomy" id="592317"/>
    <lineage>
        <taxon>Bacteria</taxon>
        <taxon>Pseudomonadati</taxon>
        <taxon>Pseudomonadota</taxon>
        <taxon>Betaproteobacteria</taxon>
        <taxon>Burkholderiales</taxon>
        <taxon>Oxalobacteraceae</taxon>
        <taxon>Telluria group</taxon>
        <taxon>Telluria group incertae sedis</taxon>
    </lineage>
</organism>
<dbReference type="PANTHER" id="PTHR10587:SF133">
    <property type="entry name" value="CHITIN DEACETYLASE 1-RELATED"/>
    <property type="match status" value="1"/>
</dbReference>
<protein>
    <submittedName>
        <fullName evidence="5">Polysaccharide deacetylase family protein</fullName>
    </submittedName>
</protein>
<dbReference type="Gene3D" id="3.20.20.370">
    <property type="entry name" value="Glycoside hydrolase/deacetylase"/>
    <property type="match status" value="1"/>
</dbReference>